<dbReference type="RefSeq" id="WP_343850860.1">
    <property type="nucleotide sequence ID" value="NZ_BAAAFI010000008.1"/>
</dbReference>
<dbReference type="Proteomes" id="UP001500469">
    <property type="component" value="Unassembled WGS sequence"/>
</dbReference>
<proteinExistence type="predicted"/>
<name>A0ABP3YBX1_9BACT</name>
<protein>
    <submittedName>
        <fullName evidence="1">Uncharacterized protein</fullName>
    </submittedName>
</protein>
<sequence length="56" mass="6629">MAATFNNSENILTLWHPLKKEDVDLENELKSWNVRRMNLLWRGKPYALSLELTDGR</sequence>
<evidence type="ECO:0000313" key="1">
    <source>
        <dbReference type="EMBL" id="GAA0878953.1"/>
    </source>
</evidence>
<comment type="caution">
    <text evidence="1">The sequence shown here is derived from an EMBL/GenBank/DDBJ whole genome shotgun (WGS) entry which is preliminary data.</text>
</comment>
<accession>A0ABP3YBX1</accession>
<reference evidence="2" key="1">
    <citation type="journal article" date="2019" name="Int. J. Syst. Evol. Microbiol.">
        <title>The Global Catalogue of Microorganisms (GCM) 10K type strain sequencing project: providing services to taxonomists for standard genome sequencing and annotation.</title>
        <authorList>
            <consortium name="The Broad Institute Genomics Platform"/>
            <consortium name="The Broad Institute Genome Sequencing Center for Infectious Disease"/>
            <person name="Wu L."/>
            <person name="Ma J."/>
        </authorList>
    </citation>
    <scope>NUCLEOTIDE SEQUENCE [LARGE SCALE GENOMIC DNA]</scope>
    <source>
        <strain evidence="2">JCM 16112</strain>
    </source>
</reference>
<evidence type="ECO:0000313" key="2">
    <source>
        <dbReference type="Proteomes" id="UP001500469"/>
    </source>
</evidence>
<gene>
    <name evidence="1" type="ORF">GCM10009119_19210</name>
</gene>
<organism evidence="1 2">
    <name type="scientific">Algoriphagus jejuensis</name>
    <dbReference type="NCBI Taxonomy" id="419934"/>
    <lineage>
        <taxon>Bacteria</taxon>
        <taxon>Pseudomonadati</taxon>
        <taxon>Bacteroidota</taxon>
        <taxon>Cytophagia</taxon>
        <taxon>Cytophagales</taxon>
        <taxon>Cyclobacteriaceae</taxon>
        <taxon>Algoriphagus</taxon>
    </lineage>
</organism>
<dbReference type="EMBL" id="BAAAFI010000008">
    <property type="protein sequence ID" value="GAA0878953.1"/>
    <property type="molecule type" value="Genomic_DNA"/>
</dbReference>
<keyword evidence="2" id="KW-1185">Reference proteome</keyword>